<dbReference type="Pfam" id="PF02566">
    <property type="entry name" value="OsmC"/>
    <property type="match status" value="1"/>
</dbReference>
<evidence type="ECO:0000313" key="2">
    <source>
        <dbReference type="Proteomes" id="UP000317716"/>
    </source>
</evidence>
<dbReference type="AlphaFoldDB" id="A0A538SAJ1"/>
<dbReference type="EMBL" id="VBOS01000482">
    <property type="protein sequence ID" value="TMQ48394.1"/>
    <property type="molecule type" value="Genomic_DNA"/>
</dbReference>
<gene>
    <name evidence="1" type="ORF">E6K72_13150</name>
</gene>
<name>A0A538SAJ1_UNCEI</name>
<dbReference type="Proteomes" id="UP000317716">
    <property type="component" value="Unassembled WGS sequence"/>
</dbReference>
<accession>A0A538SAJ1</accession>
<evidence type="ECO:0000313" key="1">
    <source>
        <dbReference type="EMBL" id="TMQ48394.1"/>
    </source>
</evidence>
<proteinExistence type="predicted"/>
<organism evidence="1 2">
    <name type="scientific">Eiseniibacteriota bacterium</name>
    <dbReference type="NCBI Taxonomy" id="2212470"/>
    <lineage>
        <taxon>Bacteria</taxon>
        <taxon>Candidatus Eiseniibacteriota</taxon>
    </lineage>
</organism>
<protein>
    <submittedName>
        <fullName evidence="1">OsmC family protein</fullName>
    </submittedName>
</protein>
<dbReference type="Gene3D" id="3.30.300.20">
    <property type="match status" value="1"/>
</dbReference>
<dbReference type="InterPro" id="IPR003718">
    <property type="entry name" value="OsmC/Ohr_fam"/>
</dbReference>
<dbReference type="InterPro" id="IPR036102">
    <property type="entry name" value="OsmC/Ohrsf"/>
</dbReference>
<comment type="caution">
    <text evidence="1">The sequence shown here is derived from an EMBL/GenBank/DDBJ whole genome shotgun (WGS) entry which is preliminary data.</text>
</comment>
<sequence length="90" mass="9849">MAGTLVAALEARQVKLEEGAFHAEAEGLNEVRDGLPVLTEIRVRYRLRIPPGTREAVERALARHSQRCPTAQSLEGAVTVSWSAELEEIA</sequence>
<dbReference type="SUPFAM" id="SSF82784">
    <property type="entry name" value="OsmC-like"/>
    <property type="match status" value="1"/>
</dbReference>
<reference evidence="1 2" key="1">
    <citation type="journal article" date="2019" name="Nat. Microbiol.">
        <title>Mediterranean grassland soil C-N compound turnover is dependent on rainfall and depth, and is mediated by genomically divergent microorganisms.</title>
        <authorList>
            <person name="Diamond S."/>
            <person name="Andeer P.F."/>
            <person name="Li Z."/>
            <person name="Crits-Christoph A."/>
            <person name="Burstein D."/>
            <person name="Anantharaman K."/>
            <person name="Lane K.R."/>
            <person name="Thomas B.C."/>
            <person name="Pan C."/>
            <person name="Northen T.R."/>
            <person name="Banfield J.F."/>
        </authorList>
    </citation>
    <scope>NUCLEOTIDE SEQUENCE [LARGE SCALE GENOMIC DNA]</scope>
    <source>
        <strain evidence="1">WS_2</strain>
    </source>
</reference>
<dbReference type="InterPro" id="IPR015946">
    <property type="entry name" value="KH_dom-like_a/b"/>
</dbReference>